<name>A0AAV7RN11_PLEWA</name>
<dbReference type="AlphaFoldDB" id="A0AAV7RN11"/>
<organism evidence="1 2">
    <name type="scientific">Pleurodeles waltl</name>
    <name type="common">Iberian ribbed newt</name>
    <dbReference type="NCBI Taxonomy" id="8319"/>
    <lineage>
        <taxon>Eukaryota</taxon>
        <taxon>Metazoa</taxon>
        <taxon>Chordata</taxon>
        <taxon>Craniata</taxon>
        <taxon>Vertebrata</taxon>
        <taxon>Euteleostomi</taxon>
        <taxon>Amphibia</taxon>
        <taxon>Batrachia</taxon>
        <taxon>Caudata</taxon>
        <taxon>Salamandroidea</taxon>
        <taxon>Salamandridae</taxon>
        <taxon>Pleurodelinae</taxon>
        <taxon>Pleurodeles</taxon>
    </lineage>
</organism>
<dbReference type="Proteomes" id="UP001066276">
    <property type="component" value="Chromosome 5"/>
</dbReference>
<proteinExistence type="predicted"/>
<evidence type="ECO:0000313" key="2">
    <source>
        <dbReference type="Proteomes" id="UP001066276"/>
    </source>
</evidence>
<accession>A0AAV7RN11</accession>
<reference evidence="1" key="1">
    <citation type="journal article" date="2022" name="bioRxiv">
        <title>Sequencing and chromosome-scale assembly of the giantPleurodeles waltlgenome.</title>
        <authorList>
            <person name="Brown T."/>
            <person name="Elewa A."/>
            <person name="Iarovenko S."/>
            <person name="Subramanian E."/>
            <person name="Araus A.J."/>
            <person name="Petzold A."/>
            <person name="Susuki M."/>
            <person name="Suzuki K.-i.T."/>
            <person name="Hayashi T."/>
            <person name="Toyoda A."/>
            <person name="Oliveira C."/>
            <person name="Osipova E."/>
            <person name="Leigh N.D."/>
            <person name="Simon A."/>
            <person name="Yun M.H."/>
        </authorList>
    </citation>
    <scope>NUCLEOTIDE SEQUENCE</scope>
    <source>
        <strain evidence="1">20211129_DDA</strain>
        <tissue evidence="1">Liver</tissue>
    </source>
</reference>
<comment type="caution">
    <text evidence="1">The sequence shown here is derived from an EMBL/GenBank/DDBJ whole genome shotgun (WGS) entry which is preliminary data.</text>
</comment>
<sequence>MGCAYLTANGEYEDYRFVEVLPVPRTPVQFPPRLRLQLYLSSGAELDAHSDVEKEKIPLKWSWESKRAPPGGSHREAWGLR</sequence>
<gene>
    <name evidence="1" type="ORF">NDU88_004987</name>
</gene>
<dbReference type="EMBL" id="JANPWB010000009">
    <property type="protein sequence ID" value="KAJ1152210.1"/>
    <property type="molecule type" value="Genomic_DNA"/>
</dbReference>
<protein>
    <submittedName>
        <fullName evidence="1">Uncharacterized protein</fullName>
    </submittedName>
</protein>
<evidence type="ECO:0000313" key="1">
    <source>
        <dbReference type="EMBL" id="KAJ1152210.1"/>
    </source>
</evidence>
<keyword evidence="2" id="KW-1185">Reference proteome</keyword>